<dbReference type="VEuPathDB" id="FungiDB:VP01_3057g3"/>
<feature type="region of interest" description="Disordered" evidence="1">
    <location>
        <begin position="186"/>
        <end position="209"/>
    </location>
</feature>
<gene>
    <name evidence="2" type="ORF">VP01_3057g3</name>
</gene>
<dbReference type="Proteomes" id="UP000037035">
    <property type="component" value="Unassembled WGS sequence"/>
</dbReference>
<feature type="region of interest" description="Disordered" evidence="1">
    <location>
        <begin position="121"/>
        <end position="141"/>
    </location>
</feature>
<reference evidence="2 3" key="1">
    <citation type="submission" date="2015-08" db="EMBL/GenBank/DDBJ databases">
        <title>Next Generation Sequencing and Analysis of the Genome of Puccinia sorghi L Schw, the Causal Agent of Maize Common Rust.</title>
        <authorList>
            <person name="Rochi L."/>
            <person name="Burguener G."/>
            <person name="Darino M."/>
            <person name="Turjanski A."/>
            <person name="Kreff E."/>
            <person name="Dieguez M.J."/>
            <person name="Sacco F."/>
        </authorList>
    </citation>
    <scope>NUCLEOTIDE SEQUENCE [LARGE SCALE GENOMIC DNA]</scope>
    <source>
        <strain evidence="2 3">RO10H11247</strain>
    </source>
</reference>
<feature type="compositionally biased region" description="Basic and acidic residues" evidence="1">
    <location>
        <begin position="197"/>
        <end position="209"/>
    </location>
</feature>
<organism evidence="2 3">
    <name type="scientific">Puccinia sorghi</name>
    <dbReference type="NCBI Taxonomy" id="27349"/>
    <lineage>
        <taxon>Eukaryota</taxon>
        <taxon>Fungi</taxon>
        <taxon>Dikarya</taxon>
        <taxon>Basidiomycota</taxon>
        <taxon>Pucciniomycotina</taxon>
        <taxon>Pucciniomycetes</taxon>
        <taxon>Pucciniales</taxon>
        <taxon>Pucciniaceae</taxon>
        <taxon>Puccinia</taxon>
    </lineage>
</organism>
<evidence type="ECO:0000313" key="3">
    <source>
        <dbReference type="Proteomes" id="UP000037035"/>
    </source>
</evidence>
<keyword evidence="3" id="KW-1185">Reference proteome</keyword>
<dbReference type="AlphaFoldDB" id="A0A0L6V1N5"/>
<comment type="caution">
    <text evidence="2">The sequence shown here is derived from an EMBL/GenBank/DDBJ whole genome shotgun (WGS) entry which is preliminary data.</text>
</comment>
<proteinExistence type="predicted"/>
<dbReference type="STRING" id="27349.A0A0L6V1N5"/>
<evidence type="ECO:0000313" key="2">
    <source>
        <dbReference type="EMBL" id="KNZ54060.1"/>
    </source>
</evidence>
<sequence>MARERGDMRAADAYMKSITDIFKKTDDNQSSSPDVQVIDPPNNQAKAQRSVVEQPVDRGGNGTTEGKLIKQGDVSFVPEYGGFCGLPSFYHKNVKAMHGSVPLTIFDPVWQQQAAAFSTTKNVPRHFNPPGERSTGGTTPIPLAGRGKTGTHIQAIRSSSGTTDVSITAKIGTTKMNTTIAVMAIGGDSKKGPRAGRQGERSCKELPGE</sequence>
<evidence type="ECO:0000256" key="1">
    <source>
        <dbReference type="SAM" id="MobiDB-lite"/>
    </source>
</evidence>
<accession>A0A0L6V1N5</accession>
<protein>
    <submittedName>
        <fullName evidence="2">Uncharacterized protein</fullName>
    </submittedName>
</protein>
<name>A0A0L6V1N5_9BASI</name>
<dbReference type="EMBL" id="LAVV01008010">
    <property type="protein sequence ID" value="KNZ54060.1"/>
    <property type="molecule type" value="Genomic_DNA"/>
</dbReference>
<feature type="region of interest" description="Disordered" evidence="1">
    <location>
        <begin position="23"/>
        <end position="67"/>
    </location>
</feature>